<evidence type="ECO:0000256" key="1">
    <source>
        <dbReference type="SAM" id="MobiDB-lite"/>
    </source>
</evidence>
<accession>A2C2K9</accession>
<feature type="compositionally biased region" description="Basic and acidic residues" evidence="1">
    <location>
        <begin position="1"/>
        <end position="11"/>
    </location>
</feature>
<organism evidence="2 3">
    <name type="scientific">Prochlorococcus marinus (strain NATL1A)</name>
    <dbReference type="NCBI Taxonomy" id="167555"/>
    <lineage>
        <taxon>Bacteria</taxon>
        <taxon>Bacillati</taxon>
        <taxon>Cyanobacteriota</taxon>
        <taxon>Cyanophyceae</taxon>
        <taxon>Synechococcales</taxon>
        <taxon>Prochlorococcaceae</taxon>
        <taxon>Prochlorococcus</taxon>
    </lineage>
</organism>
<proteinExistence type="predicted"/>
<dbReference type="EMBL" id="CP000553">
    <property type="protein sequence ID" value="ABM75719.1"/>
    <property type="molecule type" value="Genomic_DNA"/>
</dbReference>
<dbReference type="RefSeq" id="WP_011823819.1">
    <property type="nucleotide sequence ID" value="NC_008819.1"/>
</dbReference>
<dbReference type="KEGG" id="pme:NATL1_11611"/>
<dbReference type="HOGENOM" id="CLU_2619190_0_0_3"/>
<sequence length="78" mass="8903">MSSMKEPKREALQSAQSRRNQKQLATEKWNPTDDHAINIITDYLICVREDMNSMIEELGCPKEYAAGLLRAIADGYED</sequence>
<name>A2C2K9_PROM1</name>
<evidence type="ECO:0000313" key="3">
    <source>
        <dbReference type="Proteomes" id="UP000002592"/>
    </source>
</evidence>
<feature type="compositionally biased region" description="Polar residues" evidence="1">
    <location>
        <begin position="13"/>
        <end position="24"/>
    </location>
</feature>
<gene>
    <name evidence="2" type="ordered locus">NATL1_11611</name>
</gene>
<dbReference type="Proteomes" id="UP000002592">
    <property type="component" value="Chromosome"/>
</dbReference>
<dbReference type="AlphaFoldDB" id="A2C2K9"/>
<protein>
    <submittedName>
        <fullName evidence="2">Uncharacterized protein</fullName>
    </submittedName>
</protein>
<dbReference type="eggNOG" id="ENOG5032ICF">
    <property type="taxonomic scope" value="Bacteria"/>
</dbReference>
<feature type="region of interest" description="Disordered" evidence="1">
    <location>
        <begin position="1"/>
        <end position="30"/>
    </location>
</feature>
<evidence type="ECO:0000313" key="2">
    <source>
        <dbReference type="EMBL" id="ABM75719.1"/>
    </source>
</evidence>
<reference evidence="3" key="1">
    <citation type="journal article" date="2007" name="PLoS Genet.">
        <title>Patterns and implications of gene gain and loss in the evolution of Prochlorococcus.</title>
        <authorList>
            <person name="Kettler G.C."/>
            <person name="Martiny A.C."/>
            <person name="Huang K."/>
            <person name="Zucker J."/>
            <person name="Coleman M.L."/>
            <person name="Rodrigue S."/>
            <person name="Chen F."/>
            <person name="Lapidus A."/>
            <person name="Ferriera S."/>
            <person name="Johnson J."/>
            <person name="Steglich C."/>
            <person name="Church G.M."/>
            <person name="Richardson P."/>
            <person name="Chisholm S.W."/>
        </authorList>
    </citation>
    <scope>NUCLEOTIDE SEQUENCE [LARGE SCALE GENOMIC DNA]</scope>
    <source>
        <strain evidence="3">NATL1A</strain>
    </source>
</reference>